<dbReference type="PANTHER" id="PTHR43304">
    <property type="entry name" value="PHYTOCHROME-LIKE PROTEIN CPH1"/>
    <property type="match status" value="1"/>
</dbReference>
<evidence type="ECO:0000256" key="6">
    <source>
        <dbReference type="SAM" id="Coils"/>
    </source>
</evidence>
<evidence type="ECO:0000259" key="9">
    <source>
        <dbReference type="PROSITE" id="PS50113"/>
    </source>
</evidence>
<dbReference type="InterPro" id="IPR000014">
    <property type="entry name" value="PAS"/>
</dbReference>
<proteinExistence type="predicted"/>
<dbReference type="InterPro" id="IPR035965">
    <property type="entry name" value="PAS-like_dom_sf"/>
</dbReference>
<dbReference type="EMBL" id="VLNR01000007">
    <property type="protein sequence ID" value="TSE10364.1"/>
    <property type="molecule type" value="Genomic_DNA"/>
</dbReference>
<dbReference type="PROSITE" id="PS50109">
    <property type="entry name" value="HIS_KIN"/>
    <property type="match status" value="1"/>
</dbReference>
<dbReference type="PRINTS" id="PR00344">
    <property type="entry name" value="BCTRLSENSOR"/>
</dbReference>
<dbReference type="SMART" id="SM00086">
    <property type="entry name" value="PAC"/>
    <property type="match status" value="2"/>
</dbReference>
<keyword evidence="3" id="KW-0597">Phosphoprotein</keyword>
<gene>
    <name evidence="10" type="ORF">FOF46_04840</name>
</gene>
<name>A0A554VPG7_9FLAO</name>
<dbReference type="Gene3D" id="3.30.565.10">
    <property type="entry name" value="Histidine kinase-like ATPase, C-terminal domain"/>
    <property type="match status" value="1"/>
</dbReference>
<dbReference type="SUPFAM" id="SSF47384">
    <property type="entry name" value="Homodimeric domain of signal transducing histidine kinase"/>
    <property type="match status" value="1"/>
</dbReference>
<evidence type="ECO:0000313" key="11">
    <source>
        <dbReference type="Proteomes" id="UP000318833"/>
    </source>
</evidence>
<feature type="domain" description="PAC" evidence="9">
    <location>
        <begin position="127"/>
        <end position="179"/>
    </location>
</feature>
<evidence type="ECO:0000313" key="10">
    <source>
        <dbReference type="EMBL" id="TSE10364.1"/>
    </source>
</evidence>
<keyword evidence="4" id="KW-0808">Transferase</keyword>
<comment type="catalytic activity">
    <reaction evidence="1">
        <text>ATP + protein L-histidine = ADP + protein N-phospho-L-histidine.</text>
        <dbReference type="EC" id="2.7.13.3"/>
    </reaction>
</comment>
<dbReference type="InterPro" id="IPR003661">
    <property type="entry name" value="HisK_dim/P_dom"/>
</dbReference>
<dbReference type="InterPro" id="IPR003594">
    <property type="entry name" value="HATPase_dom"/>
</dbReference>
<keyword evidence="11" id="KW-1185">Reference proteome</keyword>
<comment type="caution">
    <text evidence="10">The sequence shown here is derived from an EMBL/GenBank/DDBJ whole genome shotgun (WGS) entry which is preliminary data.</text>
</comment>
<dbReference type="InterPro" id="IPR000700">
    <property type="entry name" value="PAS-assoc_C"/>
</dbReference>
<dbReference type="RefSeq" id="WP_143915659.1">
    <property type="nucleotide sequence ID" value="NZ_CANMIK010000001.1"/>
</dbReference>
<dbReference type="InterPro" id="IPR036890">
    <property type="entry name" value="HATPase_C_sf"/>
</dbReference>
<reference evidence="10 11" key="1">
    <citation type="submission" date="2019-07" db="EMBL/GenBank/DDBJ databases">
        <title>The draft genome sequence of Aquimarina algiphila M91.</title>
        <authorList>
            <person name="Meng X."/>
        </authorList>
    </citation>
    <scope>NUCLEOTIDE SEQUENCE [LARGE SCALE GENOMIC DNA]</scope>
    <source>
        <strain evidence="10 11">M91</strain>
    </source>
</reference>
<keyword evidence="6" id="KW-0175">Coiled coil</keyword>
<dbReference type="Pfam" id="PF13426">
    <property type="entry name" value="PAS_9"/>
    <property type="match status" value="2"/>
</dbReference>
<dbReference type="PANTHER" id="PTHR43304:SF1">
    <property type="entry name" value="PAC DOMAIN-CONTAINING PROTEIN"/>
    <property type="match status" value="1"/>
</dbReference>
<dbReference type="PROSITE" id="PS50112">
    <property type="entry name" value="PAS"/>
    <property type="match status" value="2"/>
</dbReference>
<evidence type="ECO:0000259" key="8">
    <source>
        <dbReference type="PROSITE" id="PS50112"/>
    </source>
</evidence>
<dbReference type="NCBIfam" id="TIGR00229">
    <property type="entry name" value="sensory_box"/>
    <property type="match status" value="2"/>
</dbReference>
<dbReference type="Gene3D" id="1.10.287.130">
    <property type="match status" value="1"/>
</dbReference>
<dbReference type="PROSITE" id="PS50113">
    <property type="entry name" value="PAC"/>
    <property type="match status" value="2"/>
</dbReference>
<dbReference type="Pfam" id="PF02518">
    <property type="entry name" value="HATPase_c"/>
    <property type="match status" value="1"/>
</dbReference>
<evidence type="ECO:0000259" key="7">
    <source>
        <dbReference type="PROSITE" id="PS50109"/>
    </source>
</evidence>
<protein>
    <recommendedName>
        <fullName evidence="2">histidine kinase</fullName>
        <ecNumber evidence="2">2.7.13.3</ecNumber>
    </recommendedName>
</protein>
<dbReference type="Pfam" id="PF00512">
    <property type="entry name" value="HisKA"/>
    <property type="match status" value="1"/>
</dbReference>
<dbReference type="InterPro" id="IPR004358">
    <property type="entry name" value="Sig_transdc_His_kin-like_C"/>
</dbReference>
<dbReference type="Proteomes" id="UP000318833">
    <property type="component" value="Unassembled WGS sequence"/>
</dbReference>
<dbReference type="GO" id="GO:0000155">
    <property type="term" value="F:phosphorelay sensor kinase activity"/>
    <property type="evidence" value="ECO:0007669"/>
    <property type="project" value="InterPro"/>
</dbReference>
<dbReference type="InterPro" id="IPR036097">
    <property type="entry name" value="HisK_dim/P_sf"/>
</dbReference>
<dbReference type="CDD" id="cd00130">
    <property type="entry name" value="PAS"/>
    <property type="match status" value="2"/>
</dbReference>
<feature type="domain" description="Histidine kinase" evidence="7">
    <location>
        <begin position="323"/>
        <end position="531"/>
    </location>
</feature>
<feature type="domain" description="PAC" evidence="9">
    <location>
        <begin position="253"/>
        <end position="305"/>
    </location>
</feature>
<dbReference type="SMART" id="SM00388">
    <property type="entry name" value="HisKA"/>
    <property type="match status" value="1"/>
</dbReference>
<dbReference type="SUPFAM" id="SSF55874">
    <property type="entry name" value="ATPase domain of HSP90 chaperone/DNA topoisomerase II/histidine kinase"/>
    <property type="match status" value="1"/>
</dbReference>
<dbReference type="InterPro" id="IPR005467">
    <property type="entry name" value="His_kinase_dom"/>
</dbReference>
<dbReference type="InterPro" id="IPR001610">
    <property type="entry name" value="PAC"/>
</dbReference>
<feature type="coiled-coil region" evidence="6">
    <location>
        <begin position="6"/>
        <end position="47"/>
    </location>
</feature>
<sequence>MSNEDVDILKRALQREKAARKQAENILEDKSLELYQITQELKETNEKLEYLVGKKESELQGVFDNLVDAYVLMDISGNVLEMNHAANQLFGYDISKDTLNVMTLIYKEDYQYAMNSFQELITKGSFSNYQARVYTKNNGIRTVHINASIIKDKNKNPIGAQGIVRDITEELLQKQIFEEQKKQLSVIVENSSLGIALTQGGKIIQTNKAFQNLLGYSEKELVKKEVKDISLKDEYVASEDNMKRVNDGEIDSFTVNKRYLKKDGNTLWAKTNVGAVRNHNGSVKYQVALIEDITEQLEFEKQREKLVTDLEKTNQELKDYAHIVSHDLKSPLRSIYALVNWIKEDYSTVFDKSGLDHLSMIEKTLEKMEVLINDILSYSSVSNKDNLKSKDIDLNRLINEIKSIVLIPEHIVVSSKKQLPIIYGDEIRIQQLFQNLIGNAVIYMDKEKGEIEIDHKDKKTHHLFSIKDNGIGIKKEYHEKIFKMFESVGDNENSSGIGLAIVKKIVDLYEGKIWLESTPDIGTTFYFTLKK</sequence>
<evidence type="ECO:0000256" key="4">
    <source>
        <dbReference type="ARBA" id="ARBA00022679"/>
    </source>
</evidence>
<evidence type="ECO:0000256" key="3">
    <source>
        <dbReference type="ARBA" id="ARBA00022553"/>
    </source>
</evidence>
<keyword evidence="5" id="KW-0418">Kinase</keyword>
<organism evidence="10 11">
    <name type="scientific">Aquimarina algiphila</name>
    <dbReference type="NCBI Taxonomy" id="2047982"/>
    <lineage>
        <taxon>Bacteria</taxon>
        <taxon>Pseudomonadati</taxon>
        <taxon>Bacteroidota</taxon>
        <taxon>Flavobacteriia</taxon>
        <taxon>Flavobacteriales</taxon>
        <taxon>Flavobacteriaceae</taxon>
        <taxon>Aquimarina</taxon>
    </lineage>
</organism>
<evidence type="ECO:0000256" key="1">
    <source>
        <dbReference type="ARBA" id="ARBA00000085"/>
    </source>
</evidence>
<dbReference type="CDD" id="cd00082">
    <property type="entry name" value="HisKA"/>
    <property type="match status" value="1"/>
</dbReference>
<dbReference type="InterPro" id="IPR052162">
    <property type="entry name" value="Sensor_kinase/Photoreceptor"/>
</dbReference>
<feature type="domain" description="PAS" evidence="8">
    <location>
        <begin position="180"/>
        <end position="249"/>
    </location>
</feature>
<feature type="domain" description="PAS" evidence="8">
    <location>
        <begin position="55"/>
        <end position="124"/>
    </location>
</feature>
<evidence type="ECO:0000256" key="2">
    <source>
        <dbReference type="ARBA" id="ARBA00012438"/>
    </source>
</evidence>
<dbReference type="OrthoDB" id="9811889at2"/>
<accession>A0A554VPG7</accession>
<dbReference type="SUPFAM" id="SSF55785">
    <property type="entry name" value="PYP-like sensor domain (PAS domain)"/>
    <property type="match status" value="2"/>
</dbReference>
<dbReference type="GO" id="GO:0006355">
    <property type="term" value="P:regulation of DNA-templated transcription"/>
    <property type="evidence" value="ECO:0007669"/>
    <property type="project" value="InterPro"/>
</dbReference>
<dbReference type="EC" id="2.7.13.3" evidence="2"/>
<dbReference type="Gene3D" id="3.30.450.20">
    <property type="entry name" value="PAS domain"/>
    <property type="match status" value="2"/>
</dbReference>
<dbReference type="SMART" id="SM00387">
    <property type="entry name" value="HATPase_c"/>
    <property type="match status" value="1"/>
</dbReference>
<dbReference type="AlphaFoldDB" id="A0A554VPG7"/>
<dbReference type="SMART" id="SM00091">
    <property type="entry name" value="PAS"/>
    <property type="match status" value="2"/>
</dbReference>
<evidence type="ECO:0000256" key="5">
    <source>
        <dbReference type="ARBA" id="ARBA00022777"/>
    </source>
</evidence>